<keyword evidence="5" id="KW-0479">Metal-binding</keyword>
<organism evidence="12">
    <name type="scientific">hydrothermal vent metagenome</name>
    <dbReference type="NCBI Taxonomy" id="652676"/>
    <lineage>
        <taxon>unclassified sequences</taxon>
        <taxon>metagenomes</taxon>
        <taxon>ecological metagenomes</taxon>
    </lineage>
</organism>
<gene>
    <name evidence="12" type="ORF">MNBD_NITROSPINAE04-1860</name>
</gene>
<evidence type="ECO:0000256" key="4">
    <source>
        <dbReference type="ARBA" id="ARBA00022714"/>
    </source>
</evidence>
<comment type="similarity">
    <text evidence="1">Belongs to the PyrK family.</text>
</comment>
<comment type="cofactor">
    <cofactor evidence="10">
        <name>[2Fe-2S] cluster</name>
        <dbReference type="ChEBI" id="CHEBI:190135"/>
    </cofactor>
</comment>
<evidence type="ECO:0000256" key="6">
    <source>
        <dbReference type="ARBA" id="ARBA00022827"/>
    </source>
</evidence>
<keyword evidence="7" id="KW-0249">Electron transport</keyword>
<sequence length="256" mass="27607">MDCIVRINDILGGDFFYLSLEPITPIDNIKPGQFFMVRCSHSADPFLRRPMSVADFEKDGSRFGLIVQAVGRGTHLLSTLVPWDRVDVLGPFGTNFEAPQDAKSIWTVAGGSGVAPFLGLIESSKPGDIDYTVFLGAREAELLLFEERFSGCGADVVSATEDGSKGYHGLVTDPLTDKLNKGLKPDVIFTCGPSPMMRAVARIAAEREIQCFVSLENKMACGFGACVGCVALAHGENKYITVCSRGPVFDATEVEI</sequence>
<dbReference type="Gene3D" id="3.40.50.80">
    <property type="entry name" value="Nucleotide-binding domain of ferredoxin-NADP reductase (FNR) module"/>
    <property type="match status" value="1"/>
</dbReference>
<evidence type="ECO:0000256" key="2">
    <source>
        <dbReference type="ARBA" id="ARBA00022448"/>
    </source>
</evidence>
<dbReference type="PANTHER" id="PTHR43513">
    <property type="entry name" value="DIHYDROOROTATE DEHYDROGENASE B (NAD(+)), ELECTRON TRANSFER SUBUNIT"/>
    <property type="match status" value="1"/>
</dbReference>
<dbReference type="Gene3D" id="2.40.30.10">
    <property type="entry name" value="Translation factors"/>
    <property type="match status" value="1"/>
</dbReference>
<evidence type="ECO:0000256" key="5">
    <source>
        <dbReference type="ARBA" id="ARBA00022723"/>
    </source>
</evidence>
<evidence type="ECO:0000256" key="3">
    <source>
        <dbReference type="ARBA" id="ARBA00022630"/>
    </source>
</evidence>
<dbReference type="InterPro" id="IPR037117">
    <property type="entry name" value="Dihydroorotate_DH_ele_sf"/>
</dbReference>
<dbReference type="AlphaFoldDB" id="A0A3B1CQU8"/>
<dbReference type="InterPro" id="IPR017938">
    <property type="entry name" value="Riboflavin_synthase-like_b-brl"/>
</dbReference>
<keyword evidence="8" id="KW-0408">Iron</keyword>
<keyword evidence="6" id="KW-0274">FAD</keyword>
<dbReference type="InterPro" id="IPR017927">
    <property type="entry name" value="FAD-bd_FR_type"/>
</dbReference>
<dbReference type="GO" id="GO:0050660">
    <property type="term" value="F:flavin adenine dinucleotide binding"/>
    <property type="evidence" value="ECO:0007669"/>
    <property type="project" value="InterPro"/>
</dbReference>
<keyword evidence="2" id="KW-0813">Transport</keyword>
<reference evidence="12" key="1">
    <citation type="submission" date="2018-06" db="EMBL/GenBank/DDBJ databases">
        <authorList>
            <person name="Zhirakovskaya E."/>
        </authorList>
    </citation>
    <scope>NUCLEOTIDE SEQUENCE</scope>
</reference>
<protein>
    <submittedName>
        <fullName evidence="12">Dihydroorotate dehydrogenase (NAD(+)), electron transfer subunit</fullName>
        <ecNumber evidence="12">1.3.1.14</ecNumber>
    </submittedName>
</protein>
<dbReference type="CDD" id="cd06218">
    <property type="entry name" value="DHOD_e_trans"/>
    <property type="match status" value="1"/>
</dbReference>
<dbReference type="PIRSF" id="PIRSF006816">
    <property type="entry name" value="Cyc3_hyd_g"/>
    <property type="match status" value="1"/>
</dbReference>
<evidence type="ECO:0000256" key="8">
    <source>
        <dbReference type="ARBA" id="ARBA00023004"/>
    </source>
</evidence>
<evidence type="ECO:0000256" key="10">
    <source>
        <dbReference type="ARBA" id="ARBA00034078"/>
    </source>
</evidence>
<dbReference type="InterPro" id="IPR001433">
    <property type="entry name" value="OxRdtase_FAD/NAD-bd"/>
</dbReference>
<dbReference type="InterPro" id="IPR019480">
    <property type="entry name" value="Dihydroorotate_DH_Fe-S-bd"/>
</dbReference>
<dbReference type="InterPro" id="IPR050353">
    <property type="entry name" value="PyrK_electron_transfer"/>
</dbReference>
<dbReference type="PROSITE" id="PS51384">
    <property type="entry name" value="FAD_FR"/>
    <property type="match status" value="1"/>
</dbReference>
<dbReference type="Gene3D" id="2.10.240.10">
    <property type="entry name" value="Dihydroorotate dehydrogenase, electron transfer subunit"/>
    <property type="match status" value="1"/>
</dbReference>
<dbReference type="InterPro" id="IPR039261">
    <property type="entry name" value="FNR_nucleotide-bd"/>
</dbReference>
<keyword evidence="4" id="KW-0001">2Fe-2S</keyword>
<dbReference type="SUPFAM" id="SSF52343">
    <property type="entry name" value="Ferredoxin reductase-like, C-terminal NADP-linked domain"/>
    <property type="match status" value="1"/>
</dbReference>
<evidence type="ECO:0000256" key="7">
    <source>
        <dbReference type="ARBA" id="ARBA00022982"/>
    </source>
</evidence>
<feature type="domain" description="FAD-binding FR-type" evidence="11">
    <location>
        <begin position="1"/>
        <end position="98"/>
    </location>
</feature>
<keyword evidence="9" id="KW-0411">Iron-sulfur</keyword>
<keyword evidence="3" id="KW-0285">Flavoprotein</keyword>
<accession>A0A3B1CQU8</accession>
<dbReference type="Pfam" id="PF00175">
    <property type="entry name" value="NAD_binding_1"/>
    <property type="match status" value="1"/>
</dbReference>
<dbReference type="GO" id="GO:0051537">
    <property type="term" value="F:2 iron, 2 sulfur cluster binding"/>
    <property type="evidence" value="ECO:0007669"/>
    <property type="project" value="UniProtKB-KW"/>
</dbReference>
<evidence type="ECO:0000256" key="1">
    <source>
        <dbReference type="ARBA" id="ARBA00006422"/>
    </source>
</evidence>
<dbReference type="EMBL" id="UOGA01000200">
    <property type="protein sequence ID" value="VAX21365.1"/>
    <property type="molecule type" value="Genomic_DNA"/>
</dbReference>
<keyword evidence="12" id="KW-0560">Oxidoreductase</keyword>
<dbReference type="Pfam" id="PF10418">
    <property type="entry name" value="DHODB_Fe-S_bind"/>
    <property type="match status" value="1"/>
</dbReference>
<evidence type="ECO:0000313" key="12">
    <source>
        <dbReference type="EMBL" id="VAX21365.1"/>
    </source>
</evidence>
<dbReference type="GO" id="GO:0046872">
    <property type="term" value="F:metal ion binding"/>
    <property type="evidence" value="ECO:0007669"/>
    <property type="project" value="UniProtKB-KW"/>
</dbReference>
<evidence type="ECO:0000256" key="9">
    <source>
        <dbReference type="ARBA" id="ARBA00023014"/>
    </source>
</evidence>
<dbReference type="GO" id="GO:0006221">
    <property type="term" value="P:pyrimidine nucleotide biosynthetic process"/>
    <property type="evidence" value="ECO:0007669"/>
    <property type="project" value="InterPro"/>
</dbReference>
<proteinExistence type="inferred from homology"/>
<dbReference type="SUPFAM" id="SSF63380">
    <property type="entry name" value="Riboflavin synthase domain-like"/>
    <property type="match status" value="1"/>
</dbReference>
<evidence type="ECO:0000259" key="11">
    <source>
        <dbReference type="PROSITE" id="PS51384"/>
    </source>
</evidence>
<dbReference type="GO" id="GO:0004589">
    <property type="term" value="F:dihydroorotate dehydrogenase (NAD+) activity"/>
    <property type="evidence" value="ECO:0007669"/>
    <property type="project" value="UniProtKB-EC"/>
</dbReference>
<dbReference type="EC" id="1.3.1.14" evidence="12"/>
<dbReference type="InterPro" id="IPR012165">
    <property type="entry name" value="Cyt_c3_hydrogenase_gsu"/>
</dbReference>
<dbReference type="PANTHER" id="PTHR43513:SF3">
    <property type="entry name" value="DIHYDROOROTATE DEHYDROGENASE B (NAD(+)), ELECTRON TRANSFER SUBUNIT-RELATED"/>
    <property type="match status" value="1"/>
</dbReference>
<name>A0A3B1CQU8_9ZZZZ</name>